<evidence type="ECO:0000313" key="2">
    <source>
        <dbReference type="Proteomes" id="UP000475325"/>
    </source>
</evidence>
<name>A0A7C8NEK9_ORBOL</name>
<accession>A0A7C8NEK9</accession>
<dbReference type="AlphaFoldDB" id="A0A7C8NEK9"/>
<evidence type="ECO:0000313" key="1">
    <source>
        <dbReference type="EMBL" id="KAF3081113.1"/>
    </source>
</evidence>
<reference evidence="1 2" key="1">
    <citation type="submission" date="2019-06" db="EMBL/GenBank/DDBJ databases">
        <authorList>
            <person name="Palmer J.M."/>
        </authorList>
    </citation>
    <scope>NUCLEOTIDE SEQUENCE [LARGE SCALE GENOMIC DNA]</scope>
    <source>
        <strain evidence="1 2">TWF102</strain>
    </source>
</reference>
<comment type="caution">
    <text evidence="1">The sequence shown here is derived from an EMBL/GenBank/DDBJ whole genome shotgun (WGS) entry which is preliminary data.</text>
</comment>
<proteinExistence type="predicted"/>
<dbReference type="EMBL" id="WIQW01000130">
    <property type="protein sequence ID" value="KAF3081113.1"/>
    <property type="molecule type" value="Genomic_DNA"/>
</dbReference>
<protein>
    <submittedName>
        <fullName evidence="1">Uncharacterized protein</fullName>
    </submittedName>
</protein>
<sequence length="74" mass="8249">MGPFLQSIGSQTYLLLSYHNFARQSTTRVVRYSKDVYGGTTYNAMLFCNVVTSATSLNDIAKITRSHGVLERVV</sequence>
<gene>
    <name evidence="1" type="ORF">TWF102_001960</name>
</gene>
<dbReference type="Proteomes" id="UP000475325">
    <property type="component" value="Unassembled WGS sequence"/>
</dbReference>
<organism evidence="1 2">
    <name type="scientific">Orbilia oligospora</name>
    <name type="common">Nematode-trapping fungus</name>
    <name type="synonym">Arthrobotrys oligospora</name>
    <dbReference type="NCBI Taxonomy" id="2813651"/>
    <lineage>
        <taxon>Eukaryota</taxon>
        <taxon>Fungi</taxon>
        <taxon>Dikarya</taxon>
        <taxon>Ascomycota</taxon>
        <taxon>Pezizomycotina</taxon>
        <taxon>Orbiliomycetes</taxon>
        <taxon>Orbiliales</taxon>
        <taxon>Orbiliaceae</taxon>
        <taxon>Orbilia</taxon>
    </lineage>
</organism>